<feature type="region of interest" description="Disordered" evidence="1">
    <location>
        <begin position="22"/>
        <end position="52"/>
    </location>
</feature>
<dbReference type="PANTHER" id="PTHR43649:SF12">
    <property type="entry name" value="DIACETYLCHITOBIOSE BINDING PROTEIN DASA"/>
    <property type="match status" value="1"/>
</dbReference>
<evidence type="ECO:0000313" key="4">
    <source>
        <dbReference type="Proteomes" id="UP000310636"/>
    </source>
</evidence>
<keyword evidence="4" id="KW-1185">Reference proteome</keyword>
<dbReference type="AlphaFoldDB" id="A0A4S4BK25"/>
<dbReference type="PROSITE" id="PS51257">
    <property type="entry name" value="PROKAR_LIPOPROTEIN"/>
    <property type="match status" value="1"/>
</dbReference>
<comment type="caution">
    <text evidence="3">The sequence shown here is derived from an EMBL/GenBank/DDBJ whole genome shotgun (WGS) entry which is preliminary data.</text>
</comment>
<dbReference type="InterPro" id="IPR050490">
    <property type="entry name" value="Bact_solute-bd_prot1"/>
</dbReference>
<feature type="compositionally biased region" description="Low complexity" evidence="1">
    <location>
        <begin position="27"/>
        <end position="52"/>
    </location>
</feature>
<reference evidence="3 4" key="1">
    <citation type="submission" date="2019-04" db="EMBL/GenBank/DDBJ databases">
        <title>Cohnella sp. nov. isolated from preserved vegetables.</title>
        <authorList>
            <person name="Lin S.-Y."/>
            <person name="Hung M.-H."/>
            <person name="Young C.-C."/>
        </authorList>
    </citation>
    <scope>NUCLEOTIDE SEQUENCE [LARGE SCALE GENOMIC DNA]</scope>
    <source>
        <strain evidence="3 4">CC-MHH1044</strain>
    </source>
</reference>
<name>A0A4S4BK25_9BACL</name>
<dbReference type="Gene3D" id="3.40.190.10">
    <property type="entry name" value="Periplasmic binding protein-like II"/>
    <property type="match status" value="2"/>
</dbReference>
<feature type="chain" id="PRO_5039083899" evidence="2">
    <location>
        <begin position="23"/>
        <end position="448"/>
    </location>
</feature>
<sequence>MIKQTAALLSVALLGLSTAACGSNNNSESQPSASGASPSASEPASESASASASASAEPVKLRIYAQYADDDTKLPYDYAVAELKKEMPNVELELEIQAQDDGQKLKTYAATGNLPDIFQAGLDIINTFKESGNILQLDEYSDKYGFTDAVLPSAMNTLKTDDGHVYAFPYAGNEMILLYYNKELFEQNGVKVPTTFEEWQQAVETFKKNDIIPLALFAKEKWPDVALYDIFASRYDEAGITKLDKGLAKASDEAYKTAAEQLAALVKAGLLQKGATSMNYDQASALFFEGKAAMFLNGQWDIEASTNALGDKVDWMYYPGTDASNYESSKLVFSGGGGPGGYAVNPKSKNVEVAAEVAAFISRKYAEFKYTERGTPIVATKVDKEIVKAYPPMMEKLAQAIPNMKTTAFAWGLSNPKFKAAIEDASQGLMAGTTAEQFVKEVDKAIGQ</sequence>
<keyword evidence="2" id="KW-0732">Signal</keyword>
<organism evidence="3 4">
    <name type="scientific">Cohnella fermenti</name>
    <dbReference type="NCBI Taxonomy" id="2565925"/>
    <lineage>
        <taxon>Bacteria</taxon>
        <taxon>Bacillati</taxon>
        <taxon>Bacillota</taxon>
        <taxon>Bacilli</taxon>
        <taxon>Bacillales</taxon>
        <taxon>Paenibacillaceae</taxon>
        <taxon>Cohnella</taxon>
    </lineage>
</organism>
<evidence type="ECO:0000313" key="3">
    <source>
        <dbReference type="EMBL" id="THF75047.1"/>
    </source>
</evidence>
<dbReference type="RefSeq" id="WP_136372238.1">
    <property type="nucleotide sequence ID" value="NZ_SSOB01000035.1"/>
</dbReference>
<dbReference type="SUPFAM" id="SSF53850">
    <property type="entry name" value="Periplasmic binding protein-like II"/>
    <property type="match status" value="1"/>
</dbReference>
<dbReference type="EMBL" id="SSOB01000035">
    <property type="protein sequence ID" value="THF75047.1"/>
    <property type="molecule type" value="Genomic_DNA"/>
</dbReference>
<protein>
    <submittedName>
        <fullName evidence="3">Extracellular solute-binding protein</fullName>
    </submittedName>
</protein>
<feature type="signal peptide" evidence="2">
    <location>
        <begin position="1"/>
        <end position="22"/>
    </location>
</feature>
<accession>A0A4S4BK25</accession>
<evidence type="ECO:0000256" key="2">
    <source>
        <dbReference type="SAM" id="SignalP"/>
    </source>
</evidence>
<proteinExistence type="predicted"/>
<dbReference type="OrthoDB" id="355435at2"/>
<evidence type="ECO:0000256" key="1">
    <source>
        <dbReference type="SAM" id="MobiDB-lite"/>
    </source>
</evidence>
<dbReference type="InterPro" id="IPR006059">
    <property type="entry name" value="SBP"/>
</dbReference>
<dbReference type="Pfam" id="PF01547">
    <property type="entry name" value="SBP_bac_1"/>
    <property type="match status" value="1"/>
</dbReference>
<dbReference type="Proteomes" id="UP000310636">
    <property type="component" value="Unassembled WGS sequence"/>
</dbReference>
<gene>
    <name evidence="3" type="ORF">E6C55_23360</name>
</gene>
<dbReference type="PANTHER" id="PTHR43649">
    <property type="entry name" value="ARABINOSE-BINDING PROTEIN-RELATED"/>
    <property type="match status" value="1"/>
</dbReference>